<keyword evidence="2" id="KW-0472">Membrane</keyword>
<feature type="transmembrane region" description="Helical" evidence="2">
    <location>
        <begin position="467"/>
        <end position="487"/>
    </location>
</feature>
<dbReference type="InterPro" id="IPR027417">
    <property type="entry name" value="P-loop_NTPase"/>
</dbReference>
<evidence type="ECO:0000313" key="5">
    <source>
        <dbReference type="Proteomes" id="UP000696931"/>
    </source>
</evidence>
<evidence type="ECO:0000256" key="1">
    <source>
        <dbReference type="SAM" id="MobiDB-lite"/>
    </source>
</evidence>
<dbReference type="InterPro" id="IPR007730">
    <property type="entry name" value="SPOR-like_dom"/>
</dbReference>
<protein>
    <submittedName>
        <fullName evidence="4">AAA family ATPase</fullName>
    </submittedName>
</protein>
<keyword evidence="2" id="KW-1133">Transmembrane helix</keyword>
<keyword evidence="2" id="KW-0812">Transmembrane</keyword>
<name>A0A933SCJ5_UNCEI</name>
<feature type="domain" description="SPOR" evidence="3">
    <location>
        <begin position="577"/>
        <end position="658"/>
    </location>
</feature>
<sequence length="663" mass="70739">MYERHFGLRENPFPAGHQLRFLYPSREHQEARAHLRYGIENREPFVLITGEVGTGKTTALYDALAEWGSQVTVALITNSALSRQELLEEICLRFGLTPAPGLSKPQMLAALERHLSAVRNRGEHAVLLLDESQNLPVELLEEIRLLSNTEIQGEKLLQIFLVGQPELEAKLARPELRQLRQRITVHYRLNPLSPEETTGYIHHRLAVAGGNAISTFPPDACRAVYRVTHGIPREINTVAAQALLTAYADGAKSVRPEHVSSVASETEFRSVLGAPAEAIDPAPVVLPPPPAAAAPVAPVAPVTPAPPPPPAESEPVAPAVIEERTPVPTWTPPELASEPVAAFTPPVLPLLPEEPVAQDPARPDLQPLPHVEDESDLDVVEKQELDAWTRAAQELLEAKRRSDAADAAPESPAEAPDASAPRFPTAGELAAMGSTADPTRSDLSGLPARLREKIEDDIAAEERQGTVMPWLLGVAAVAAIVVAVVLLQRFQVIDVPFLRPLAGVSAPADSLQARTNESAQAAVTADSVAVADSVAAVADTNAVVVPHDSTIATKTKPFPVTPAPAAAPVAATPAPAAAPTSVFGIGVAAFLDRDRAEAERTRLAGSTGLEANIYPFRDGTTTMYRLVVGRFTSNAAAERKANELMQKDLVREARVMVVGGGAR</sequence>
<dbReference type="InterPro" id="IPR049945">
    <property type="entry name" value="AAA_22"/>
</dbReference>
<evidence type="ECO:0000313" key="4">
    <source>
        <dbReference type="EMBL" id="MBI5169597.1"/>
    </source>
</evidence>
<dbReference type="Gene3D" id="3.30.70.1070">
    <property type="entry name" value="Sporulation related repeat"/>
    <property type="match status" value="1"/>
</dbReference>
<feature type="region of interest" description="Disordered" evidence="1">
    <location>
        <begin position="399"/>
        <end position="424"/>
    </location>
</feature>
<dbReference type="Gene3D" id="3.40.50.300">
    <property type="entry name" value="P-loop containing nucleotide triphosphate hydrolases"/>
    <property type="match status" value="1"/>
</dbReference>
<dbReference type="GO" id="GO:0042834">
    <property type="term" value="F:peptidoglycan binding"/>
    <property type="evidence" value="ECO:0007669"/>
    <property type="project" value="InterPro"/>
</dbReference>
<dbReference type="PANTHER" id="PTHR35894:SF1">
    <property type="entry name" value="PHOSPHORIBULOKINASE _ URIDINE KINASE FAMILY"/>
    <property type="match status" value="1"/>
</dbReference>
<dbReference type="InterPro" id="IPR036680">
    <property type="entry name" value="SPOR-like_sf"/>
</dbReference>
<dbReference type="GO" id="GO:0016887">
    <property type="term" value="F:ATP hydrolysis activity"/>
    <property type="evidence" value="ECO:0007669"/>
    <property type="project" value="InterPro"/>
</dbReference>
<dbReference type="CDD" id="cd00009">
    <property type="entry name" value="AAA"/>
    <property type="match status" value="1"/>
</dbReference>
<evidence type="ECO:0000259" key="3">
    <source>
        <dbReference type="PROSITE" id="PS51724"/>
    </source>
</evidence>
<organism evidence="4 5">
    <name type="scientific">Eiseniibacteriota bacterium</name>
    <dbReference type="NCBI Taxonomy" id="2212470"/>
    <lineage>
        <taxon>Bacteria</taxon>
        <taxon>Candidatus Eiseniibacteriota</taxon>
    </lineage>
</organism>
<dbReference type="AlphaFoldDB" id="A0A933SCJ5"/>
<dbReference type="SUPFAM" id="SSF52540">
    <property type="entry name" value="P-loop containing nucleoside triphosphate hydrolases"/>
    <property type="match status" value="1"/>
</dbReference>
<feature type="region of interest" description="Disordered" evidence="1">
    <location>
        <begin position="350"/>
        <end position="377"/>
    </location>
</feature>
<proteinExistence type="predicted"/>
<comment type="caution">
    <text evidence="4">The sequence shown here is derived from an EMBL/GenBank/DDBJ whole genome shotgun (WGS) entry which is preliminary data.</text>
</comment>
<feature type="compositionally biased region" description="Low complexity" evidence="1">
    <location>
        <begin position="405"/>
        <end position="421"/>
    </location>
</feature>
<reference evidence="4" key="1">
    <citation type="submission" date="2020-07" db="EMBL/GenBank/DDBJ databases">
        <title>Huge and variable diversity of episymbiotic CPR bacteria and DPANN archaea in groundwater ecosystems.</title>
        <authorList>
            <person name="He C.Y."/>
            <person name="Keren R."/>
            <person name="Whittaker M."/>
            <person name="Farag I.F."/>
            <person name="Doudna J."/>
            <person name="Cate J.H.D."/>
            <person name="Banfield J.F."/>
        </authorList>
    </citation>
    <scope>NUCLEOTIDE SEQUENCE</scope>
    <source>
        <strain evidence="4">NC_groundwater_1813_Pr3_B-0.1um_71_17</strain>
    </source>
</reference>
<dbReference type="EMBL" id="JACRIW010000058">
    <property type="protein sequence ID" value="MBI5169597.1"/>
    <property type="molecule type" value="Genomic_DNA"/>
</dbReference>
<dbReference type="SUPFAM" id="SSF110997">
    <property type="entry name" value="Sporulation related repeat"/>
    <property type="match status" value="1"/>
</dbReference>
<dbReference type="Pfam" id="PF13401">
    <property type="entry name" value="AAA_22"/>
    <property type="match status" value="1"/>
</dbReference>
<evidence type="ECO:0000256" key="2">
    <source>
        <dbReference type="SAM" id="Phobius"/>
    </source>
</evidence>
<dbReference type="InterPro" id="IPR052026">
    <property type="entry name" value="ExeA_AAA_ATPase_DNA-bind"/>
</dbReference>
<accession>A0A933SCJ5</accession>
<dbReference type="PROSITE" id="PS51724">
    <property type="entry name" value="SPOR"/>
    <property type="match status" value="1"/>
</dbReference>
<dbReference type="Pfam" id="PF05036">
    <property type="entry name" value="SPOR"/>
    <property type="match status" value="1"/>
</dbReference>
<gene>
    <name evidence="4" type="ORF">HZA61_08930</name>
</gene>
<dbReference type="Proteomes" id="UP000696931">
    <property type="component" value="Unassembled WGS sequence"/>
</dbReference>
<dbReference type="PANTHER" id="PTHR35894">
    <property type="entry name" value="GENERAL SECRETION PATHWAY PROTEIN A-RELATED"/>
    <property type="match status" value="1"/>
</dbReference>